<gene>
    <name evidence="2" type="ORF">K435DRAFT_807648</name>
</gene>
<evidence type="ECO:0000313" key="2">
    <source>
        <dbReference type="EMBL" id="THU83262.1"/>
    </source>
</evidence>
<sequence>MGATKWQYRSDFLKCFSRRDEGKEGEEVMNPNGRNANWRMPKTNTILSPITGACLPFTTGVAEEKKNKMCTPLVCSLLLDAAQTKRRKVLLYILSTVPLHIFGALVGKKGLRTVADKTVAASLTRANFYG</sequence>
<evidence type="ECO:0000313" key="3">
    <source>
        <dbReference type="Proteomes" id="UP000297245"/>
    </source>
</evidence>
<reference evidence="2 3" key="1">
    <citation type="journal article" date="2019" name="Nat. Ecol. Evol.">
        <title>Megaphylogeny resolves global patterns of mushroom evolution.</title>
        <authorList>
            <person name="Varga T."/>
            <person name="Krizsan K."/>
            <person name="Foldi C."/>
            <person name="Dima B."/>
            <person name="Sanchez-Garcia M."/>
            <person name="Sanchez-Ramirez S."/>
            <person name="Szollosi G.J."/>
            <person name="Szarkandi J.G."/>
            <person name="Papp V."/>
            <person name="Albert L."/>
            <person name="Andreopoulos W."/>
            <person name="Angelini C."/>
            <person name="Antonin V."/>
            <person name="Barry K.W."/>
            <person name="Bougher N.L."/>
            <person name="Buchanan P."/>
            <person name="Buyck B."/>
            <person name="Bense V."/>
            <person name="Catcheside P."/>
            <person name="Chovatia M."/>
            <person name="Cooper J."/>
            <person name="Damon W."/>
            <person name="Desjardin D."/>
            <person name="Finy P."/>
            <person name="Geml J."/>
            <person name="Haridas S."/>
            <person name="Hughes K."/>
            <person name="Justo A."/>
            <person name="Karasinski D."/>
            <person name="Kautmanova I."/>
            <person name="Kiss B."/>
            <person name="Kocsube S."/>
            <person name="Kotiranta H."/>
            <person name="LaButti K.M."/>
            <person name="Lechner B.E."/>
            <person name="Liimatainen K."/>
            <person name="Lipzen A."/>
            <person name="Lukacs Z."/>
            <person name="Mihaltcheva S."/>
            <person name="Morgado L.N."/>
            <person name="Niskanen T."/>
            <person name="Noordeloos M.E."/>
            <person name="Ohm R.A."/>
            <person name="Ortiz-Santana B."/>
            <person name="Ovrebo C."/>
            <person name="Racz N."/>
            <person name="Riley R."/>
            <person name="Savchenko A."/>
            <person name="Shiryaev A."/>
            <person name="Soop K."/>
            <person name="Spirin V."/>
            <person name="Szebenyi C."/>
            <person name="Tomsovsky M."/>
            <person name="Tulloss R.E."/>
            <person name="Uehling J."/>
            <person name="Grigoriev I.V."/>
            <person name="Vagvolgyi C."/>
            <person name="Papp T."/>
            <person name="Martin F.M."/>
            <person name="Miettinen O."/>
            <person name="Hibbett D.S."/>
            <person name="Nagy L.G."/>
        </authorList>
    </citation>
    <scope>NUCLEOTIDE SEQUENCE [LARGE SCALE GENOMIC DNA]</scope>
    <source>
        <strain evidence="2 3">CBS 962.96</strain>
    </source>
</reference>
<name>A0A4S8L3Z9_DENBC</name>
<keyword evidence="1" id="KW-0472">Membrane</keyword>
<keyword evidence="1" id="KW-0812">Transmembrane</keyword>
<keyword evidence="1" id="KW-1133">Transmembrane helix</keyword>
<dbReference type="Proteomes" id="UP000297245">
    <property type="component" value="Unassembled WGS sequence"/>
</dbReference>
<dbReference type="EMBL" id="ML179674">
    <property type="protein sequence ID" value="THU83262.1"/>
    <property type="molecule type" value="Genomic_DNA"/>
</dbReference>
<evidence type="ECO:0000256" key="1">
    <source>
        <dbReference type="SAM" id="Phobius"/>
    </source>
</evidence>
<feature type="transmembrane region" description="Helical" evidence="1">
    <location>
        <begin position="89"/>
        <end position="107"/>
    </location>
</feature>
<keyword evidence="3" id="KW-1185">Reference proteome</keyword>
<accession>A0A4S8L3Z9</accession>
<protein>
    <submittedName>
        <fullName evidence="2">Uncharacterized protein</fullName>
    </submittedName>
</protein>
<organism evidence="2 3">
    <name type="scientific">Dendrothele bispora (strain CBS 962.96)</name>
    <dbReference type="NCBI Taxonomy" id="1314807"/>
    <lineage>
        <taxon>Eukaryota</taxon>
        <taxon>Fungi</taxon>
        <taxon>Dikarya</taxon>
        <taxon>Basidiomycota</taxon>
        <taxon>Agaricomycotina</taxon>
        <taxon>Agaricomycetes</taxon>
        <taxon>Agaricomycetidae</taxon>
        <taxon>Agaricales</taxon>
        <taxon>Agaricales incertae sedis</taxon>
        <taxon>Dendrothele</taxon>
    </lineage>
</organism>
<dbReference type="AlphaFoldDB" id="A0A4S8L3Z9"/>
<proteinExistence type="predicted"/>